<protein>
    <submittedName>
        <fullName evidence="1">Uncharacterized protein</fullName>
    </submittedName>
</protein>
<keyword evidence="2" id="KW-1185">Reference proteome</keyword>
<proteinExistence type="predicted"/>
<comment type="caution">
    <text evidence="1">The sequence shown here is derived from an EMBL/GenBank/DDBJ whole genome shotgun (WGS) entry which is preliminary data.</text>
</comment>
<sequence>MTTANGLLPVSFCLYGPDSRPPRSFFHEPLKAANKVTLPVQMLV</sequence>
<reference evidence="2" key="1">
    <citation type="submission" date="2017-06" db="EMBL/GenBank/DDBJ databases">
        <title>Genome analysis of Fimbriiglobus ruber SP5, the first member of the order Planctomycetales with confirmed chitinolytic capability.</title>
        <authorList>
            <person name="Ravin N.V."/>
            <person name="Rakitin A.L."/>
            <person name="Ivanova A.A."/>
            <person name="Beletsky A.V."/>
            <person name="Kulichevskaya I.S."/>
            <person name="Mardanov A.V."/>
            <person name="Dedysh S.N."/>
        </authorList>
    </citation>
    <scope>NUCLEOTIDE SEQUENCE [LARGE SCALE GENOMIC DNA]</scope>
    <source>
        <strain evidence="2">SP5</strain>
    </source>
</reference>
<dbReference type="AlphaFoldDB" id="A0A225E9Z2"/>
<accession>A0A225E9Z2</accession>
<organism evidence="1 2">
    <name type="scientific">Fimbriiglobus ruber</name>
    <dbReference type="NCBI Taxonomy" id="1908690"/>
    <lineage>
        <taxon>Bacteria</taxon>
        <taxon>Pseudomonadati</taxon>
        <taxon>Planctomycetota</taxon>
        <taxon>Planctomycetia</taxon>
        <taxon>Gemmatales</taxon>
        <taxon>Gemmataceae</taxon>
        <taxon>Fimbriiglobus</taxon>
    </lineage>
</organism>
<gene>
    <name evidence="1" type="ORF">FRUB_00545</name>
</gene>
<dbReference type="Proteomes" id="UP000214646">
    <property type="component" value="Unassembled WGS sequence"/>
</dbReference>
<name>A0A225E9Z2_9BACT</name>
<dbReference type="EMBL" id="NIDE01000001">
    <property type="protein sequence ID" value="OWK46846.1"/>
    <property type="molecule type" value="Genomic_DNA"/>
</dbReference>
<evidence type="ECO:0000313" key="2">
    <source>
        <dbReference type="Proteomes" id="UP000214646"/>
    </source>
</evidence>
<evidence type="ECO:0000313" key="1">
    <source>
        <dbReference type="EMBL" id="OWK46846.1"/>
    </source>
</evidence>